<comment type="caution">
    <text evidence="3">The sequence shown here is derived from an EMBL/GenBank/DDBJ whole genome shotgun (WGS) entry which is preliminary data.</text>
</comment>
<dbReference type="SMART" id="SM00052">
    <property type="entry name" value="EAL"/>
    <property type="match status" value="1"/>
</dbReference>
<dbReference type="PROSITE" id="PS51833">
    <property type="entry name" value="HDOD"/>
    <property type="match status" value="1"/>
</dbReference>
<dbReference type="InterPro" id="IPR001633">
    <property type="entry name" value="EAL_dom"/>
</dbReference>
<dbReference type="PIRSF" id="PIRSF003180">
    <property type="entry name" value="DiGMPpdiest_YuxH"/>
    <property type="match status" value="1"/>
</dbReference>
<gene>
    <name evidence="3" type="primary">yuxH</name>
    <name evidence="3" type="ORF">GCM10007425_17420</name>
</gene>
<dbReference type="Gene3D" id="3.20.20.450">
    <property type="entry name" value="EAL domain"/>
    <property type="match status" value="1"/>
</dbReference>
<dbReference type="SUPFAM" id="SSF109604">
    <property type="entry name" value="HD-domain/PDEase-like"/>
    <property type="match status" value="1"/>
</dbReference>
<dbReference type="Pfam" id="PF08668">
    <property type="entry name" value="HDOD"/>
    <property type="match status" value="1"/>
</dbReference>
<protein>
    <recommendedName>
        <fullName evidence="5">HDOD domain-containing protein</fullName>
    </recommendedName>
</protein>
<evidence type="ECO:0008006" key="5">
    <source>
        <dbReference type="Google" id="ProtNLM"/>
    </source>
</evidence>
<feature type="domain" description="EAL" evidence="1">
    <location>
        <begin position="1"/>
        <end position="209"/>
    </location>
</feature>
<dbReference type="Gene3D" id="1.10.3210.10">
    <property type="entry name" value="Hypothetical protein af1432"/>
    <property type="match status" value="1"/>
</dbReference>
<proteinExistence type="predicted"/>
<dbReference type="InterPro" id="IPR014408">
    <property type="entry name" value="dGMP_Pdiesterase_EAL/HD-GYP"/>
</dbReference>
<dbReference type="InterPro" id="IPR035919">
    <property type="entry name" value="EAL_sf"/>
</dbReference>
<name>A0A917LH94_9BACI</name>
<evidence type="ECO:0000313" key="3">
    <source>
        <dbReference type="EMBL" id="GGG23467.1"/>
    </source>
</evidence>
<accession>A0A917LH94</accession>
<evidence type="ECO:0000259" key="2">
    <source>
        <dbReference type="PROSITE" id="PS51833"/>
    </source>
</evidence>
<dbReference type="RefSeq" id="WP_188614668.1">
    <property type="nucleotide sequence ID" value="NZ_BMJT01000005.1"/>
</dbReference>
<dbReference type="Proteomes" id="UP000616608">
    <property type="component" value="Unassembled WGS sequence"/>
</dbReference>
<evidence type="ECO:0000313" key="4">
    <source>
        <dbReference type="Proteomes" id="UP000616608"/>
    </source>
</evidence>
<keyword evidence="4" id="KW-1185">Reference proteome</keyword>
<organism evidence="3 4">
    <name type="scientific">Lysinibacillus alkalisoli</name>
    <dbReference type="NCBI Taxonomy" id="1911548"/>
    <lineage>
        <taxon>Bacteria</taxon>
        <taxon>Bacillati</taxon>
        <taxon>Bacillota</taxon>
        <taxon>Bacilli</taxon>
        <taxon>Bacillales</taxon>
        <taxon>Bacillaceae</taxon>
        <taxon>Lysinibacillus</taxon>
    </lineage>
</organism>
<dbReference type="PROSITE" id="PS50883">
    <property type="entry name" value="EAL"/>
    <property type="match status" value="1"/>
</dbReference>
<sequence>MEVFIGRQPILDLNEKVVAYELLYRNKSTNFFPEVNSDIATVDVLINTFMSMGINEVTKGRPAFINFTEKLLMSDMTDFLDPSKIVIEILEDVAITEELIQRVIQLKRLGYKVALDDFILDENITIYDKLFAHVDYIKVDFLLASLKQRLEIEHRIKSTFPHIKLLAEKVETREEFEIAKVSGYELFQGYFFEQPQVLKTTEIPVNTIQYLQLMTLLRDGEPNMTSVAENIERDISLSYKLLQLINTSPRRRAKVRSIKQAVMMLGIAQLRNWVSLLAIRETNKNHDTDVFSEVMHSALYRAKVCEILAKNQQQANYSEYFLIGMFSLMDALLQRPMSLVLQQIPFSDEICQTLSGGDTVMTPYLNLAIAMDKVDWKNIDEGVTYFEMTTQQLETIHREAYEWAEHAFM</sequence>
<dbReference type="PANTHER" id="PTHR33525">
    <property type="match status" value="1"/>
</dbReference>
<dbReference type="AlphaFoldDB" id="A0A917LH94"/>
<dbReference type="Pfam" id="PF00563">
    <property type="entry name" value="EAL"/>
    <property type="match status" value="1"/>
</dbReference>
<evidence type="ECO:0000259" key="1">
    <source>
        <dbReference type="PROSITE" id="PS50883"/>
    </source>
</evidence>
<feature type="domain" description="HDOD" evidence="2">
    <location>
        <begin position="203"/>
        <end position="392"/>
    </location>
</feature>
<dbReference type="SUPFAM" id="SSF141868">
    <property type="entry name" value="EAL domain-like"/>
    <property type="match status" value="1"/>
</dbReference>
<dbReference type="EMBL" id="BMJT01000005">
    <property type="protein sequence ID" value="GGG23467.1"/>
    <property type="molecule type" value="Genomic_DNA"/>
</dbReference>
<reference evidence="3" key="2">
    <citation type="submission" date="2020-09" db="EMBL/GenBank/DDBJ databases">
        <authorList>
            <person name="Sun Q."/>
            <person name="Zhou Y."/>
        </authorList>
    </citation>
    <scope>NUCLEOTIDE SEQUENCE</scope>
    <source>
        <strain evidence="3">CGMCC 1.15760</strain>
    </source>
</reference>
<dbReference type="InterPro" id="IPR052340">
    <property type="entry name" value="RNase_Y/CdgJ"/>
</dbReference>
<dbReference type="PANTHER" id="PTHR33525:SF4">
    <property type="entry name" value="CYCLIC DI-GMP PHOSPHODIESTERASE CDGJ"/>
    <property type="match status" value="1"/>
</dbReference>
<reference evidence="3" key="1">
    <citation type="journal article" date="2014" name="Int. J. Syst. Evol. Microbiol.">
        <title>Complete genome sequence of Corynebacterium casei LMG S-19264T (=DSM 44701T), isolated from a smear-ripened cheese.</title>
        <authorList>
            <consortium name="US DOE Joint Genome Institute (JGI-PGF)"/>
            <person name="Walter F."/>
            <person name="Albersmeier A."/>
            <person name="Kalinowski J."/>
            <person name="Ruckert C."/>
        </authorList>
    </citation>
    <scope>NUCLEOTIDE SEQUENCE</scope>
    <source>
        <strain evidence="3">CGMCC 1.15760</strain>
    </source>
</reference>
<dbReference type="InterPro" id="IPR013976">
    <property type="entry name" value="HDOD"/>
</dbReference>